<evidence type="ECO:0000313" key="2">
    <source>
        <dbReference type="EMBL" id="GAA4797753.1"/>
    </source>
</evidence>
<keyword evidence="3" id="KW-1185">Reference proteome</keyword>
<name>A0ABP9BR25_9GAMM</name>
<feature type="compositionally biased region" description="Basic and acidic residues" evidence="1">
    <location>
        <begin position="47"/>
        <end position="59"/>
    </location>
</feature>
<dbReference type="EMBL" id="BAABJE010000013">
    <property type="protein sequence ID" value="GAA4797753.1"/>
    <property type="molecule type" value="Genomic_DNA"/>
</dbReference>
<evidence type="ECO:0008006" key="4">
    <source>
        <dbReference type="Google" id="ProtNLM"/>
    </source>
</evidence>
<feature type="region of interest" description="Disordered" evidence="1">
    <location>
        <begin position="42"/>
        <end position="130"/>
    </location>
</feature>
<proteinExistence type="predicted"/>
<evidence type="ECO:0000256" key="1">
    <source>
        <dbReference type="SAM" id="MobiDB-lite"/>
    </source>
</evidence>
<reference evidence="3" key="1">
    <citation type="journal article" date="2019" name="Int. J. Syst. Evol. Microbiol.">
        <title>The Global Catalogue of Microorganisms (GCM) 10K type strain sequencing project: providing services to taxonomists for standard genome sequencing and annotation.</title>
        <authorList>
            <consortium name="The Broad Institute Genomics Platform"/>
            <consortium name="The Broad Institute Genome Sequencing Center for Infectious Disease"/>
            <person name="Wu L."/>
            <person name="Ma J."/>
        </authorList>
    </citation>
    <scope>NUCLEOTIDE SEQUENCE [LARGE SCALE GENOMIC DNA]</scope>
    <source>
        <strain evidence="3">JCM 18204</strain>
    </source>
</reference>
<organism evidence="2 3">
    <name type="scientific">Lysobacter hankyongensis</name>
    <dbReference type="NCBI Taxonomy" id="1176535"/>
    <lineage>
        <taxon>Bacteria</taxon>
        <taxon>Pseudomonadati</taxon>
        <taxon>Pseudomonadota</taxon>
        <taxon>Gammaproteobacteria</taxon>
        <taxon>Lysobacterales</taxon>
        <taxon>Lysobacteraceae</taxon>
        <taxon>Lysobacter</taxon>
    </lineage>
</organism>
<feature type="compositionally biased region" description="Pro residues" evidence="1">
    <location>
        <begin position="118"/>
        <end position="130"/>
    </location>
</feature>
<evidence type="ECO:0000313" key="3">
    <source>
        <dbReference type="Proteomes" id="UP001499959"/>
    </source>
</evidence>
<gene>
    <name evidence="2" type="ORF">GCM10023307_24610</name>
</gene>
<accession>A0ABP9BR25</accession>
<sequence>MRSHLARAKRFLRASLLALLVLGLMIRPVLSGLSEMHAADHAMAIGEHADGHPHPEDHAPPSQADDGTPMEDHTSGTHGLMHQPGGHNTLELVAEIRIPSAPRAVENPPDLARSGLPLQPPSTPFRPPIA</sequence>
<comment type="caution">
    <text evidence="2">The sequence shown here is derived from an EMBL/GenBank/DDBJ whole genome shotgun (WGS) entry which is preliminary data.</text>
</comment>
<dbReference type="Proteomes" id="UP001499959">
    <property type="component" value="Unassembled WGS sequence"/>
</dbReference>
<protein>
    <recommendedName>
        <fullName evidence="4">DUF2946 domain-containing protein</fullName>
    </recommendedName>
</protein>
<dbReference type="RefSeq" id="WP_345303637.1">
    <property type="nucleotide sequence ID" value="NZ_BAABJE010000013.1"/>
</dbReference>